<proteinExistence type="predicted"/>
<protein>
    <submittedName>
        <fullName evidence="1">Uncharacterized protein</fullName>
    </submittedName>
</protein>
<gene>
    <name evidence="1" type="ORF">DNHGIG_07720</name>
</gene>
<dbReference type="AlphaFoldDB" id="A0AAV4LC46"/>
<evidence type="ECO:0000313" key="1">
    <source>
        <dbReference type="EMBL" id="GIM45223.1"/>
    </source>
</evidence>
<dbReference type="Proteomes" id="UP001057291">
    <property type="component" value="Unassembled WGS sequence"/>
</dbReference>
<reference evidence="1" key="1">
    <citation type="journal article" date="2023" name="Int. J. Syst. Evol. Microbiol.">
        <title>Collibacillus ludicampi gen. nov., sp. nov., a new soil bacterium of the family Alicyclobacillaceae.</title>
        <authorList>
            <person name="Jojima T."/>
            <person name="Ioku Y."/>
            <person name="Fukuta Y."/>
            <person name="Shirasaka N."/>
            <person name="Matsumura Y."/>
            <person name="Mori M."/>
        </authorList>
    </citation>
    <scope>NUCLEOTIDE SEQUENCE</scope>
    <source>
        <strain evidence="1">TP075</strain>
    </source>
</reference>
<accession>A0AAV4LC46</accession>
<organism evidence="1 2">
    <name type="scientific">Collibacillus ludicampi</name>
    <dbReference type="NCBI Taxonomy" id="2771369"/>
    <lineage>
        <taxon>Bacteria</taxon>
        <taxon>Bacillati</taxon>
        <taxon>Bacillota</taxon>
        <taxon>Bacilli</taxon>
        <taxon>Bacillales</taxon>
        <taxon>Alicyclobacillaceae</taxon>
        <taxon>Collibacillus</taxon>
    </lineage>
</organism>
<name>A0AAV4LC46_9BACL</name>
<comment type="caution">
    <text evidence="1">The sequence shown here is derived from an EMBL/GenBank/DDBJ whole genome shotgun (WGS) entry which is preliminary data.</text>
</comment>
<dbReference type="RefSeq" id="WP_282198442.1">
    <property type="nucleotide sequence ID" value="NZ_BOQE01000001.1"/>
</dbReference>
<evidence type="ECO:0000313" key="2">
    <source>
        <dbReference type="Proteomes" id="UP001057291"/>
    </source>
</evidence>
<dbReference type="EMBL" id="BOQE01000001">
    <property type="protein sequence ID" value="GIM45223.1"/>
    <property type="molecule type" value="Genomic_DNA"/>
</dbReference>
<keyword evidence="2" id="KW-1185">Reference proteome</keyword>
<sequence>MKKYKRSDKCELVYVSVAWNVLDEEQRKDVEYINSYPNKAGRIRECVRAMRTGITGQWQIDSLMGEIANEDMVDATDEEAINLLTS</sequence>